<keyword evidence="2" id="KW-0812">Transmembrane</keyword>
<dbReference type="GO" id="GO:0016020">
    <property type="term" value="C:membrane"/>
    <property type="evidence" value="ECO:0007669"/>
    <property type="project" value="UniProtKB-SubCell"/>
</dbReference>
<sequence length="188" mass="21030">MKAYTDNENGDCILSNKVFRELGMHILFEGSKYKALAIAFGSHLLVLSALIGYNLQSDIDSSLFHLKEGGAVSSIRMQFSSGLGKSAPSSSGNPSTNDGTKTLEDEITEFQNCLSYPALALEQKLEDVCVYKLVVKEDGSLEKIAVVTPCRYEVFDKQVRRQLADWQFQYSKGKEFVLPIRFRLDVRD</sequence>
<evidence type="ECO:0000256" key="4">
    <source>
        <dbReference type="ARBA" id="ARBA00023136"/>
    </source>
</evidence>
<dbReference type="OrthoDB" id="328084at2"/>
<dbReference type="NCBIfam" id="NF047760">
    <property type="entry name" value="LIC10042_TonB"/>
    <property type="match status" value="1"/>
</dbReference>
<evidence type="ECO:0000256" key="1">
    <source>
        <dbReference type="ARBA" id="ARBA00004167"/>
    </source>
</evidence>
<dbReference type="Pfam" id="PF03544">
    <property type="entry name" value="TonB_C"/>
    <property type="match status" value="1"/>
</dbReference>
<keyword evidence="3" id="KW-1133">Transmembrane helix</keyword>
<protein>
    <submittedName>
        <fullName evidence="6">TonB family protein</fullName>
    </submittedName>
</protein>
<dbReference type="NCBIfam" id="TIGR01352">
    <property type="entry name" value="tonB_Cterm"/>
    <property type="match status" value="1"/>
</dbReference>
<evidence type="ECO:0000256" key="3">
    <source>
        <dbReference type="ARBA" id="ARBA00022989"/>
    </source>
</evidence>
<feature type="domain" description="TonB C-terminal" evidence="5">
    <location>
        <begin position="101"/>
        <end position="188"/>
    </location>
</feature>
<accession>A0A2M9Y753</accession>
<proteinExistence type="predicted"/>
<evidence type="ECO:0000259" key="5">
    <source>
        <dbReference type="PROSITE" id="PS52015"/>
    </source>
</evidence>
<evidence type="ECO:0000313" key="6">
    <source>
        <dbReference type="EMBL" id="TGK96084.1"/>
    </source>
</evidence>
<keyword evidence="4" id="KW-0472">Membrane</keyword>
<evidence type="ECO:0000256" key="2">
    <source>
        <dbReference type="ARBA" id="ARBA00022692"/>
    </source>
</evidence>
<gene>
    <name evidence="6" type="ORF">EHQ30_05530</name>
</gene>
<comment type="subcellular location">
    <subcellularLocation>
        <location evidence="1">Membrane</location>
        <topology evidence="1">Single-pass membrane protein</topology>
    </subcellularLocation>
</comment>
<dbReference type="Gene3D" id="3.30.1150.10">
    <property type="match status" value="1"/>
</dbReference>
<dbReference type="SUPFAM" id="SSF74653">
    <property type="entry name" value="TolA/TonB C-terminal domain"/>
    <property type="match status" value="1"/>
</dbReference>
<name>A0A2M9Y753_9LEPT</name>
<comment type="caution">
    <text evidence="6">The sequence shown here is derived from an EMBL/GenBank/DDBJ whole genome shotgun (WGS) entry which is preliminary data.</text>
</comment>
<dbReference type="InterPro" id="IPR006260">
    <property type="entry name" value="TonB/TolA_C"/>
</dbReference>
<dbReference type="AlphaFoldDB" id="A0A2M9Y753"/>
<evidence type="ECO:0000313" key="7">
    <source>
        <dbReference type="Proteomes" id="UP000297891"/>
    </source>
</evidence>
<dbReference type="RefSeq" id="WP_100789407.1">
    <property type="nucleotide sequence ID" value="NZ_NPDQ01000001.1"/>
</dbReference>
<dbReference type="EMBL" id="RQFP01000001">
    <property type="protein sequence ID" value="TGK96084.1"/>
    <property type="molecule type" value="Genomic_DNA"/>
</dbReference>
<dbReference type="GO" id="GO:0055085">
    <property type="term" value="P:transmembrane transport"/>
    <property type="evidence" value="ECO:0007669"/>
    <property type="project" value="InterPro"/>
</dbReference>
<organism evidence="6 7">
    <name type="scientific">Leptospira brenneri</name>
    <dbReference type="NCBI Taxonomy" id="2023182"/>
    <lineage>
        <taxon>Bacteria</taxon>
        <taxon>Pseudomonadati</taxon>
        <taxon>Spirochaetota</taxon>
        <taxon>Spirochaetia</taxon>
        <taxon>Leptospirales</taxon>
        <taxon>Leptospiraceae</taxon>
        <taxon>Leptospira</taxon>
    </lineage>
</organism>
<reference evidence="6" key="1">
    <citation type="journal article" date="2019" name="PLoS Negl. Trop. Dis.">
        <title>Revisiting the worldwide diversity of Leptospira species in the environment.</title>
        <authorList>
            <person name="Vincent A.T."/>
            <person name="Schiettekatte O."/>
            <person name="Bourhy P."/>
            <person name="Veyrier F.J."/>
            <person name="Picardeau M."/>
        </authorList>
    </citation>
    <scope>NUCLEOTIDE SEQUENCE [LARGE SCALE GENOMIC DNA]</scope>
    <source>
        <strain evidence="6">201800277</strain>
    </source>
</reference>
<keyword evidence="7" id="KW-1185">Reference proteome</keyword>
<dbReference type="PROSITE" id="PS52015">
    <property type="entry name" value="TONB_CTD"/>
    <property type="match status" value="1"/>
</dbReference>
<dbReference type="Proteomes" id="UP000297891">
    <property type="component" value="Unassembled WGS sequence"/>
</dbReference>
<dbReference type="InterPro" id="IPR037682">
    <property type="entry name" value="TonB_C"/>
</dbReference>